<sequence>MTEESSNVENLSNVNENEQPNPPKKSRSVSDAERRRARRERKILNDAGSRLHRITATHSTSLNTLGETSSTLSSPFVSRKSSPQPSLKSSPTSIEPPENPFSPRRRNTGNLGT</sequence>
<feature type="compositionally biased region" description="Low complexity" evidence="1">
    <location>
        <begin position="1"/>
        <end position="18"/>
    </location>
</feature>
<organism evidence="2 3">
    <name type="scientific">Rhizophagus irregularis</name>
    <dbReference type="NCBI Taxonomy" id="588596"/>
    <lineage>
        <taxon>Eukaryota</taxon>
        <taxon>Fungi</taxon>
        <taxon>Fungi incertae sedis</taxon>
        <taxon>Mucoromycota</taxon>
        <taxon>Glomeromycotina</taxon>
        <taxon>Glomeromycetes</taxon>
        <taxon>Glomerales</taxon>
        <taxon>Glomeraceae</taxon>
        <taxon>Rhizophagus</taxon>
    </lineage>
</organism>
<comment type="caution">
    <text evidence="2">The sequence shown here is derived from an EMBL/GenBank/DDBJ whole genome shotgun (WGS) entry which is preliminary data.</text>
</comment>
<evidence type="ECO:0000313" key="3">
    <source>
        <dbReference type="Proteomes" id="UP000232722"/>
    </source>
</evidence>
<dbReference type="VEuPathDB" id="FungiDB:FUN_002552"/>
<protein>
    <submittedName>
        <fullName evidence="2">Uncharacterized protein</fullName>
    </submittedName>
</protein>
<reference evidence="2 3" key="2">
    <citation type="submission" date="2017-09" db="EMBL/GenBank/DDBJ databases">
        <title>Extensive intraspecific genome diversity in a model arbuscular mycorrhizal fungus.</title>
        <authorList>
            <person name="Chen E.C."/>
            <person name="Morin E."/>
            <person name="Beaudet D."/>
            <person name="Noel J."/>
            <person name="Ndikumana S."/>
            <person name="Charron P."/>
            <person name="St-Onge C."/>
            <person name="Giorgi J."/>
            <person name="Grigoriev I.V."/>
            <person name="Roux C."/>
            <person name="Martin F.M."/>
            <person name="Corradi N."/>
        </authorList>
    </citation>
    <scope>NUCLEOTIDE SEQUENCE [LARGE SCALE GENOMIC DNA]</scope>
    <source>
        <strain evidence="2 3">A5</strain>
    </source>
</reference>
<dbReference type="AlphaFoldDB" id="A0A2I1DUH1"/>
<name>A0A2I1DUH1_9GLOM</name>
<feature type="compositionally biased region" description="Polar residues" evidence="1">
    <location>
        <begin position="56"/>
        <end position="76"/>
    </location>
</feature>
<dbReference type="EMBL" id="LLXJ01000221">
    <property type="protein sequence ID" value="PKC12883.1"/>
    <property type="molecule type" value="Genomic_DNA"/>
</dbReference>
<feature type="compositionally biased region" description="Low complexity" evidence="1">
    <location>
        <begin position="78"/>
        <end position="93"/>
    </location>
</feature>
<feature type="region of interest" description="Disordered" evidence="1">
    <location>
        <begin position="1"/>
        <end position="113"/>
    </location>
</feature>
<accession>A0A2I1DUH1</accession>
<evidence type="ECO:0000313" key="2">
    <source>
        <dbReference type="EMBL" id="PKC12883.1"/>
    </source>
</evidence>
<reference evidence="2 3" key="1">
    <citation type="submission" date="2016-04" db="EMBL/GenBank/DDBJ databases">
        <title>Genome analyses suggest a sexual origin of heterokaryosis in a supposedly ancient asexual fungus.</title>
        <authorList>
            <person name="Ropars J."/>
            <person name="Sedzielewska K."/>
            <person name="Noel J."/>
            <person name="Charron P."/>
            <person name="Farinelli L."/>
            <person name="Marton T."/>
            <person name="Kruger M."/>
            <person name="Pelin A."/>
            <person name="Brachmann A."/>
            <person name="Corradi N."/>
        </authorList>
    </citation>
    <scope>NUCLEOTIDE SEQUENCE [LARGE SCALE GENOMIC DNA]</scope>
    <source>
        <strain evidence="2 3">A5</strain>
    </source>
</reference>
<dbReference type="VEuPathDB" id="FungiDB:RhiirA1_415793"/>
<dbReference type="VEuPathDB" id="FungiDB:RhiirFUN_002633"/>
<evidence type="ECO:0000256" key="1">
    <source>
        <dbReference type="SAM" id="MobiDB-lite"/>
    </source>
</evidence>
<dbReference type="Proteomes" id="UP000232722">
    <property type="component" value="Unassembled WGS sequence"/>
</dbReference>
<proteinExistence type="predicted"/>
<gene>
    <name evidence="2" type="ORF">RhiirA5_411276</name>
</gene>